<dbReference type="InterPro" id="IPR050832">
    <property type="entry name" value="Bact_Acetyltransf"/>
</dbReference>
<feature type="domain" description="N-acetyltransferase" evidence="3">
    <location>
        <begin position="4"/>
        <end position="155"/>
    </location>
</feature>
<dbReference type="SUPFAM" id="SSF55729">
    <property type="entry name" value="Acyl-CoA N-acyltransferases (Nat)"/>
    <property type="match status" value="1"/>
</dbReference>
<evidence type="ECO:0000256" key="2">
    <source>
        <dbReference type="ARBA" id="ARBA00023315"/>
    </source>
</evidence>
<evidence type="ECO:0000259" key="3">
    <source>
        <dbReference type="PROSITE" id="PS51186"/>
    </source>
</evidence>
<dbReference type="InterPro" id="IPR016181">
    <property type="entry name" value="Acyl_CoA_acyltransferase"/>
</dbReference>
<evidence type="ECO:0000313" key="5">
    <source>
        <dbReference type="Proteomes" id="UP000638560"/>
    </source>
</evidence>
<proteinExistence type="predicted"/>
<comment type="caution">
    <text evidence="4">The sequence shown here is derived from an EMBL/GenBank/DDBJ whole genome shotgun (WGS) entry which is preliminary data.</text>
</comment>
<name>A0ABS0GXH3_9ACTN</name>
<accession>A0ABS0GXH3</accession>
<dbReference type="Gene3D" id="3.40.630.30">
    <property type="match status" value="1"/>
</dbReference>
<evidence type="ECO:0000313" key="4">
    <source>
        <dbReference type="EMBL" id="MBF9130903.1"/>
    </source>
</evidence>
<keyword evidence="2" id="KW-0012">Acyltransferase</keyword>
<gene>
    <name evidence="4" type="ORF">I0C86_18345</name>
</gene>
<dbReference type="Proteomes" id="UP000638560">
    <property type="component" value="Unassembled WGS sequence"/>
</dbReference>
<organism evidence="4 5">
    <name type="scientific">Plantactinospora alkalitolerans</name>
    <dbReference type="NCBI Taxonomy" id="2789879"/>
    <lineage>
        <taxon>Bacteria</taxon>
        <taxon>Bacillati</taxon>
        <taxon>Actinomycetota</taxon>
        <taxon>Actinomycetes</taxon>
        <taxon>Micromonosporales</taxon>
        <taxon>Micromonosporaceae</taxon>
        <taxon>Plantactinospora</taxon>
    </lineage>
</organism>
<dbReference type="Pfam" id="PF00583">
    <property type="entry name" value="Acetyltransf_1"/>
    <property type="match status" value="1"/>
</dbReference>
<dbReference type="PANTHER" id="PTHR43877">
    <property type="entry name" value="AMINOALKYLPHOSPHONATE N-ACETYLTRANSFERASE-RELATED-RELATED"/>
    <property type="match status" value="1"/>
</dbReference>
<dbReference type="CDD" id="cd04301">
    <property type="entry name" value="NAT_SF"/>
    <property type="match status" value="1"/>
</dbReference>
<protein>
    <submittedName>
        <fullName evidence="4">GNAT family N-acetyltransferase</fullName>
    </submittedName>
</protein>
<evidence type="ECO:0000256" key="1">
    <source>
        <dbReference type="ARBA" id="ARBA00022679"/>
    </source>
</evidence>
<keyword evidence="5" id="KW-1185">Reference proteome</keyword>
<dbReference type="PROSITE" id="PS51186">
    <property type="entry name" value="GNAT"/>
    <property type="match status" value="1"/>
</dbReference>
<keyword evidence="1" id="KW-0808">Transferase</keyword>
<dbReference type="PANTHER" id="PTHR43877:SF2">
    <property type="entry name" value="AMINOALKYLPHOSPHONATE N-ACETYLTRANSFERASE-RELATED"/>
    <property type="match status" value="1"/>
</dbReference>
<sequence>MSELEMRSERYDSPVARELVGAALADLATRYGGEGDETPVAPSEFVPPSGAFLVAYLDGVPVGCAGWRSHGNSGEVAELKRLYVASTARGRGIARSLLAAVERSARGYGRRRLILECGDRQPEAIALYQRSGYERIEDFGFYRDEPDVLSFGRSL</sequence>
<dbReference type="InterPro" id="IPR000182">
    <property type="entry name" value="GNAT_dom"/>
</dbReference>
<dbReference type="EMBL" id="JADPUN010000174">
    <property type="protein sequence ID" value="MBF9130903.1"/>
    <property type="molecule type" value="Genomic_DNA"/>
</dbReference>
<reference evidence="4 5" key="1">
    <citation type="submission" date="2020-11" db="EMBL/GenBank/DDBJ databases">
        <title>A novel isolate from a Black sea contaminated sediment with potential to produce alkanes: Plantactinospora alkalitolerans sp. nov.</title>
        <authorList>
            <person name="Carro L."/>
            <person name="Veyisoglu A."/>
            <person name="Guven K."/>
            <person name="Schumann P."/>
            <person name="Klenk H.-P."/>
            <person name="Sahin N."/>
        </authorList>
    </citation>
    <scope>NUCLEOTIDE SEQUENCE [LARGE SCALE GENOMIC DNA]</scope>
    <source>
        <strain evidence="4 5">S1510</strain>
    </source>
</reference>